<accession>A0A645AFK6</accession>
<dbReference type="Pfam" id="PF00302">
    <property type="entry name" value="CAT"/>
    <property type="match status" value="1"/>
</dbReference>
<name>A0A645AFK6_9ZZZZ</name>
<dbReference type="SUPFAM" id="SSF52777">
    <property type="entry name" value="CoA-dependent acyltransferases"/>
    <property type="match status" value="1"/>
</dbReference>
<reference evidence="1" key="1">
    <citation type="submission" date="2019-08" db="EMBL/GenBank/DDBJ databases">
        <authorList>
            <person name="Kucharzyk K."/>
            <person name="Murdoch R.W."/>
            <person name="Higgins S."/>
            <person name="Loffler F."/>
        </authorList>
    </citation>
    <scope>NUCLEOTIDE SEQUENCE</scope>
</reference>
<protein>
    <submittedName>
        <fullName evidence="1">Chloramphenicol acetyltransferase 2</fullName>
        <ecNumber evidence="1">2.3.1.28</ecNumber>
    </submittedName>
</protein>
<dbReference type="SMART" id="SM01059">
    <property type="entry name" value="CAT"/>
    <property type="match status" value="1"/>
</dbReference>
<dbReference type="PANTHER" id="PTHR38474:SF2">
    <property type="entry name" value="CHLORAMPHENICOL ACETYLTRANSFERASE"/>
    <property type="match status" value="1"/>
</dbReference>
<dbReference type="PIRSF" id="PIRSF000440">
    <property type="entry name" value="CAT"/>
    <property type="match status" value="1"/>
</dbReference>
<gene>
    <name evidence="1" type="primary">cmlA_2</name>
    <name evidence="1" type="ORF">SDC9_98477</name>
</gene>
<dbReference type="EC" id="2.3.1.28" evidence="1"/>
<sequence length="228" mass="26291">MIVLGGMKLENTPIFHSIDTSTWPMAQQFYYYTQMAPTTYTVNVTIDVTVLRNTLKRAGYKFFPAYLYIVTKVVGKQRELKMAIKDGVLGYWENLTPVYPQFHEDDGTTSLLFSEYNDCFKEFYEGYTQDTKRYGNDHGILTSKGVPPANSYVISCIPWFTFNSFSLHNHGLKDYFVPSFEAGSFSEKNGRIQMPLSVTVHHATTEGHHLKLFFDELNRLINNPESWL</sequence>
<keyword evidence="1" id="KW-0808">Transferase</keyword>
<dbReference type="GO" id="GO:0008811">
    <property type="term" value="F:chloramphenicol O-acetyltransferase activity"/>
    <property type="evidence" value="ECO:0007669"/>
    <property type="project" value="UniProtKB-EC"/>
</dbReference>
<organism evidence="1">
    <name type="scientific">bioreactor metagenome</name>
    <dbReference type="NCBI Taxonomy" id="1076179"/>
    <lineage>
        <taxon>unclassified sequences</taxon>
        <taxon>metagenomes</taxon>
        <taxon>ecological metagenomes</taxon>
    </lineage>
</organism>
<dbReference type="InterPro" id="IPR023213">
    <property type="entry name" value="CAT-like_dom_sf"/>
</dbReference>
<dbReference type="AlphaFoldDB" id="A0A645AFK6"/>
<dbReference type="EMBL" id="VSSQ01013543">
    <property type="protein sequence ID" value="MPM51726.1"/>
    <property type="molecule type" value="Genomic_DNA"/>
</dbReference>
<keyword evidence="1" id="KW-0012">Acyltransferase</keyword>
<evidence type="ECO:0000313" key="1">
    <source>
        <dbReference type="EMBL" id="MPM51726.1"/>
    </source>
</evidence>
<proteinExistence type="predicted"/>
<comment type="caution">
    <text evidence="1">The sequence shown here is derived from an EMBL/GenBank/DDBJ whole genome shotgun (WGS) entry which is preliminary data.</text>
</comment>
<dbReference type="PANTHER" id="PTHR38474">
    <property type="entry name" value="SLR0299 PROTEIN"/>
    <property type="match status" value="1"/>
</dbReference>
<dbReference type="Gene3D" id="3.30.559.10">
    <property type="entry name" value="Chloramphenicol acetyltransferase-like domain"/>
    <property type="match status" value="1"/>
</dbReference>
<dbReference type="InterPro" id="IPR001707">
    <property type="entry name" value="Cmp_AcTrfase"/>
</dbReference>